<evidence type="ECO:0000256" key="2">
    <source>
        <dbReference type="ARBA" id="ARBA00022475"/>
    </source>
</evidence>
<evidence type="ECO:0000259" key="9">
    <source>
        <dbReference type="Pfam" id="PF13231"/>
    </source>
</evidence>
<dbReference type="STRING" id="1797768.A3C59_00665"/>
<keyword evidence="7 8" id="KW-0472">Membrane</keyword>
<feature type="transmembrane region" description="Helical" evidence="8">
    <location>
        <begin position="86"/>
        <end position="106"/>
    </location>
</feature>
<evidence type="ECO:0000256" key="3">
    <source>
        <dbReference type="ARBA" id="ARBA00022676"/>
    </source>
</evidence>
<feature type="transmembrane region" description="Helical" evidence="8">
    <location>
        <begin position="184"/>
        <end position="201"/>
    </location>
</feature>
<feature type="transmembrane region" description="Helical" evidence="8">
    <location>
        <begin position="311"/>
        <end position="329"/>
    </location>
</feature>
<comment type="caution">
    <text evidence="10">The sequence shown here is derived from an EMBL/GenBank/DDBJ whole genome shotgun (WGS) entry which is preliminary data.</text>
</comment>
<feature type="transmembrane region" description="Helical" evidence="8">
    <location>
        <begin position="161"/>
        <end position="178"/>
    </location>
</feature>
<feature type="transmembrane region" description="Helical" evidence="8">
    <location>
        <begin position="208"/>
        <end position="228"/>
    </location>
</feature>
<dbReference type="GO" id="GO:0005886">
    <property type="term" value="C:plasma membrane"/>
    <property type="evidence" value="ECO:0007669"/>
    <property type="project" value="UniProtKB-SubCell"/>
</dbReference>
<feature type="transmembrane region" description="Helical" evidence="8">
    <location>
        <begin position="336"/>
        <end position="357"/>
    </location>
</feature>
<keyword evidence="3" id="KW-0328">Glycosyltransferase</keyword>
<evidence type="ECO:0000256" key="5">
    <source>
        <dbReference type="ARBA" id="ARBA00022692"/>
    </source>
</evidence>
<feature type="transmembrane region" description="Helical" evidence="8">
    <location>
        <begin position="115"/>
        <end position="131"/>
    </location>
</feature>
<evidence type="ECO:0000256" key="7">
    <source>
        <dbReference type="ARBA" id="ARBA00023136"/>
    </source>
</evidence>
<evidence type="ECO:0000313" key="11">
    <source>
        <dbReference type="Proteomes" id="UP000176902"/>
    </source>
</evidence>
<keyword evidence="2" id="KW-1003">Cell membrane</keyword>
<comment type="subcellular location">
    <subcellularLocation>
        <location evidence="1">Cell membrane</location>
        <topology evidence="1">Multi-pass membrane protein</topology>
    </subcellularLocation>
</comment>
<feature type="transmembrane region" description="Helical" evidence="8">
    <location>
        <begin position="389"/>
        <end position="409"/>
    </location>
</feature>
<dbReference type="PANTHER" id="PTHR33908">
    <property type="entry name" value="MANNOSYLTRANSFERASE YKCB-RELATED"/>
    <property type="match status" value="1"/>
</dbReference>
<name>A0A1F5JPX1_9BACT</name>
<dbReference type="InterPro" id="IPR050297">
    <property type="entry name" value="LipidA_mod_glycosyltrf_83"/>
</dbReference>
<dbReference type="AlphaFoldDB" id="A0A1F5JPX1"/>
<keyword evidence="5 8" id="KW-0812">Transmembrane</keyword>
<dbReference type="Proteomes" id="UP000176902">
    <property type="component" value="Unassembled WGS sequence"/>
</dbReference>
<protein>
    <recommendedName>
        <fullName evidence="9">Glycosyltransferase RgtA/B/C/D-like domain-containing protein</fullName>
    </recommendedName>
</protein>
<organism evidence="10 11">
    <name type="scientific">Candidatus Daviesbacteria bacterium RIFCSPHIGHO2_02_FULL_36_13</name>
    <dbReference type="NCBI Taxonomy" id="1797768"/>
    <lineage>
        <taxon>Bacteria</taxon>
        <taxon>Candidatus Daviesiibacteriota</taxon>
    </lineage>
</organism>
<keyword evidence="4" id="KW-0808">Transferase</keyword>
<dbReference type="GO" id="GO:0009103">
    <property type="term" value="P:lipopolysaccharide biosynthetic process"/>
    <property type="evidence" value="ECO:0007669"/>
    <property type="project" value="UniProtKB-ARBA"/>
</dbReference>
<evidence type="ECO:0000256" key="4">
    <source>
        <dbReference type="ARBA" id="ARBA00022679"/>
    </source>
</evidence>
<dbReference type="GO" id="GO:0010041">
    <property type="term" value="P:response to iron(III) ion"/>
    <property type="evidence" value="ECO:0007669"/>
    <property type="project" value="TreeGrafter"/>
</dbReference>
<evidence type="ECO:0000256" key="8">
    <source>
        <dbReference type="SAM" id="Phobius"/>
    </source>
</evidence>
<feature type="transmembrane region" description="Helical" evidence="8">
    <location>
        <begin position="363"/>
        <end position="382"/>
    </location>
</feature>
<accession>A0A1F5JPX1</accession>
<dbReference type="Pfam" id="PF13231">
    <property type="entry name" value="PMT_2"/>
    <property type="match status" value="1"/>
</dbReference>
<dbReference type="InterPro" id="IPR038731">
    <property type="entry name" value="RgtA/B/C-like"/>
</dbReference>
<dbReference type="PANTHER" id="PTHR33908:SF3">
    <property type="entry name" value="UNDECAPRENYL PHOSPHATE-ALPHA-4-AMINO-4-DEOXY-L-ARABINOSE ARABINOSYL TRANSFERASE"/>
    <property type="match status" value="1"/>
</dbReference>
<reference evidence="10 11" key="1">
    <citation type="journal article" date="2016" name="Nat. Commun.">
        <title>Thousands of microbial genomes shed light on interconnected biogeochemical processes in an aquifer system.</title>
        <authorList>
            <person name="Anantharaman K."/>
            <person name="Brown C.T."/>
            <person name="Hug L.A."/>
            <person name="Sharon I."/>
            <person name="Castelle C.J."/>
            <person name="Probst A.J."/>
            <person name="Thomas B.C."/>
            <person name="Singh A."/>
            <person name="Wilkins M.J."/>
            <person name="Karaoz U."/>
            <person name="Brodie E.L."/>
            <person name="Williams K.H."/>
            <person name="Hubbard S.S."/>
            <person name="Banfield J.F."/>
        </authorList>
    </citation>
    <scope>NUCLEOTIDE SEQUENCE [LARGE SCALE GENOMIC DNA]</scope>
</reference>
<evidence type="ECO:0000313" key="10">
    <source>
        <dbReference type="EMBL" id="OGE30480.1"/>
    </source>
</evidence>
<keyword evidence="6 8" id="KW-1133">Transmembrane helix</keyword>
<proteinExistence type="predicted"/>
<feature type="transmembrane region" description="Helical" evidence="8">
    <location>
        <begin position="137"/>
        <end position="154"/>
    </location>
</feature>
<sequence>MKITNIALGIILILGLFLRVFDITNNPPGLYGDELTIALDANSLLKTGQDQLGNSLPLTFRMGAGRPPVYVYGSMPFVGIFGPSALGVRGLSVLSGLGIIILLYYISRKLFSQKIGLAAAFIAAVSIWDISLSRGGFEAHLALLLALLGFYLFLKGKEKPIFYIFSALSFGLTLHTYPTYKVSLLLFIPLLFWFTGTKSLFNISKGYFIGSLLIFLILGFVALSQTFIGGSEVRFNDINIFSKNDLKVSIEQKINLERTESNLPDSIVNYFHNKPVEYSKVFIENYLQNFSIDFLILHGDRNPRHNMATMGQIYAIEILLIGVGILSLVRSRIKILIFLLSWIALAPIATAVVDLPHALRSSFMLPPLILLSALGLGGILNLKNRMATAVIFVIFIAQFLFFTQKLFFLSPNLYGNFWSLEAKSASKMALENESKYDFIILSDRIDAIEFAYPVYAKVNPKEIIAQNLKKDTFFGFPSKKYENIYISSIADGEIQKAIDSTDGSVLFIGKGLVTVSKDK</sequence>
<evidence type="ECO:0000256" key="1">
    <source>
        <dbReference type="ARBA" id="ARBA00004651"/>
    </source>
</evidence>
<gene>
    <name evidence="10" type="ORF">A3C59_00665</name>
</gene>
<feature type="domain" description="Glycosyltransferase RgtA/B/C/D-like" evidence="9">
    <location>
        <begin position="66"/>
        <end position="217"/>
    </location>
</feature>
<dbReference type="EMBL" id="MFCV01000047">
    <property type="protein sequence ID" value="OGE30480.1"/>
    <property type="molecule type" value="Genomic_DNA"/>
</dbReference>
<dbReference type="GO" id="GO:0016763">
    <property type="term" value="F:pentosyltransferase activity"/>
    <property type="evidence" value="ECO:0007669"/>
    <property type="project" value="TreeGrafter"/>
</dbReference>
<evidence type="ECO:0000256" key="6">
    <source>
        <dbReference type="ARBA" id="ARBA00022989"/>
    </source>
</evidence>